<accession>A0A8J6DYQ5</accession>
<feature type="coiled-coil region" evidence="1">
    <location>
        <begin position="100"/>
        <end position="141"/>
    </location>
</feature>
<dbReference type="Proteomes" id="UP000717585">
    <property type="component" value="Unassembled WGS sequence"/>
</dbReference>
<comment type="caution">
    <text evidence="3">The sequence shown here is derived from an EMBL/GenBank/DDBJ whole genome shotgun (WGS) entry which is preliminary data.</text>
</comment>
<feature type="compositionally biased region" description="Pro residues" evidence="2">
    <location>
        <begin position="55"/>
        <end position="69"/>
    </location>
</feature>
<sequence length="259" mass="28770">MAKLGLTSPGDDPEHINHLPPHGVVRQVSVSLSAFRHAVRLRTRVSAARRSHHAIPPPGCAGPTTPPGRPGGRTTPGQVDQFGGGNLSGSISPPNPQVWPMSVEERLQALENQVDETKEENAALRAQIELLEEQQNDLEDKPHSELIKKEFEAWERFQTEFKRDANGLPDDATLGDVIALVKNLVDFRLQYLLTLDRFGELTAKTFRVQAQGVTGKKALMEKSFKAAKMVGINKVTQEPKRVNKSFKQPAKMRPYLPHR</sequence>
<feature type="region of interest" description="Disordered" evidence="2">
    <location>
        <begin position="46"/>
        <end position="96"/>
    </location>
</feature>
<evidence type="ECO:0000256" key="1">
    <source>
        <dbReference type="SAM" id="Coils"/>
    </source>
</evidence>
<evidence type="ECO:0000313" key="4">
    <source>
        <dbReference type="Proteomes" id="UP000717585"/>
    </source>
</evidence>
<keyword evidence="4" id="KW-1185">Reference proteome</keyword>
<reference evidence="3" key="1">
    <citation type="submission" date="2021-05" db="EMBL/GenBank/DDBJ databases">
        <title>A free-living protist that lacks canonical eukaryotic 1 DNA replication and segregation systems.</title>
        <authorList>
            <person name="Salas-Leiva D.E."/>
            <person name="Tromer E.C."/>
            <person name="Curtis B.A."/>
            <person name="Jerlstrom-Hultqvist J."/>
            <person name="Kolisko M."/>
            <person name="Yi Z."/>
            <person name="Salas-Leiva J.S."/>
            <person name="Gallot-Lavallee L."/>
            <person name="Kops G.J.P.L."/>
            <person name="Archibald J.M."/>
            <person name="Simpson A.G.B."/>
            <person name="Roger A.J."/>
        </authorList>
    </citation>
    <scope>NUCLEOTIDE SEQUENCE</scope>
    <source>
        <strain evidence="3">BICM</strain>
    </source>
</reference>
<protein>
    <submittedName>
        <fullName evidence="3">Chromo and chromo shadow domain</fullName>
    </submittedName>
</protein>
<gene>
    <name evidence="3" type="ORF">J8273_8978</name>
</gene>
<proteinExistence type="predicted"/>
<name>A0A8J6DYQ5_9EUKA</name>
<dbReference type="AlphaFoldDB" id="A0A8J6DYQ5"/>
<evidence type="ECO:0000313" key="3">
    <source>
        <dbReference type="EMBL" id="KAG9389678.1"/>
    </source>
</evidence>
<keyword evidence="1" id="KW-0175">Coiled coil</keyword>
<organism evidence="3 4">
    <name type="scientific">Carpediemonas membranifera</name>
    <dbReference type="NCBI Taxonomy" id="201153"/>
    <lineage>
        <taxon>Eukaryota</taxon>
        <taxon>Metamonada</taxon>
        <taxon>Carpediemonas-like organisms</taxon>
        <taxon>Carpediemonas</taxon>
    </lineage>
</organism>
<feature type="region of interest" description="Disordered" evidence="2">
    <location>
        <begin position="1"/>
        <end position="20"/>
    </location>
</feature>
<dbReference type="EMBL" id="JAHDYR010000069">
    <property type="protein sequence ID" value="KAG9389678.1"/>
    <property type="molecule type" value="Genomic_DNA"/>
</dbReference>
<evidence type="ECO:0000256" key="2">
    <source>
        <dbReference type="SAM" id="MobiDB-lite"/>
    </source>
</evidence>